<protein>
    <submittedName>
        <fullName evidence="2">Uncharacterized protein</fullName>
    </submittedName>
</protein>
<comment type="caution">
    <text evidence="2">The sequence shown here is derived from an EMBL/GenBank/DDBJ whole genome shotgun (WGS) entry which is preliminary data.</text>
</comment>
<proteinExistence type="predicted"/>
<evidence type="ECO:0000313" key="2">
    <source>
        <dbReference type="EMBL" id="PWZ18325.1"/>
    </source>
</evidence>
<dbReference type="EMBL" id="NCVQ01000007">
    <property type="protein sequence ID" value="PWZ18325.1"/>
    <property type="molecule type" value="Genomic_DNA"/>
</dbReference>
<dbReference type="AlphaFoldDB" id="A0A3L6EC62"/>
<reference evidence="2 3" key="1">
    <citation type="journal article" date="2018" name="Nat. Genet.">
        <title>Extensive intraspecific gene order and gene structural variations between Mo17 and other maize genomes.</title>
        <authorList>
            <person name="Sun S."/>
            <person name="Zhou Y."/>
            <person name="Chen J."/>
            <person name="Shi J."/>
            <person name="Zhao H."/>
            <person name="Zhao H."/>
            <person name="Song W."/>
            <person name="Zhang M."/>
            <person name="Cui Y."/>
            <person name="Dong X."/>
            <person name="Liu H."/>
            <person name="Ma X."/>
            <person name="Jiao Y."/>
            <person name="Wang B."/>
            <person name="Wei X."/>
            <person name="Stein J.C."/>
            <person name="Glaubitz J.C."/>
            <person name="Lu F."/>
            <person name="Yu G."/>
            <person name="Liang C."/>
            <person name="Fengler K."/>
            <person name="Li B."/>
            <person name="Rafalski A."/>
            <person name="Schnable P.S."/>
            <person name="Ware D.H."/>
            <person name="Buckler E.S."/>
            <person name="Lai J."/>
        </authorList>
    </citation>
    <scope>NUCLEOTIDE SEQUENCE [LARGE SCALE GENOMIC DNA]</scope>
    <source>
        <strain evidence="3">cv. Missouri 17</strain>
        <tissue evidence="2">Seedling</tissue>
    </source>
</reference>
<evidence type="ECO:0000313" key="3">
    <source>
        <dbReference type="Proteomes" id="UP000251960"/>
    </source>
</evidence>
<sequence>MAPRRCAGAATAAPSTASGGGRVRVLRGVRQGPHPGPAGGCGGGSTSTAAVAT</sequence>
<dbReference type="Proteomes" id="UP000251960">
    <property type="component" value="Chromosome 6"/>
</dbReference>
<gene>
    <name evidence="2" type="ORF">Zm00014a_004484</name>
</gene>
<feature type="region of interest" description="Disordered" evidence="1">
    <location>
        <begin position="1"/>
        <end position="53"/>
    </location>
</feature>
<accession>A0A3L6EC62</accession>
<feature type="compositionally biased region" description="Low complexity" evidence="1">
    <location>
        <begin position="1"/>
        <end position="17"/>
    </location>
</feature>
<name>A0A3L6EC62_MAIZE</name>
<evidence type="ECO:0000256" key="1">
    <source>
        <dbReference type="SAM" id="MobiDB-lite"/>
    </source>
</evidence>
<organism evidence="2 3">
    <name type="scientific">Zea mays</name>
    <name type="common">Maize</name>
    <dbReference type="NCBI Taxonomy" id="4577"/>
    <lineage>
        <taxon>Eukaryota</taxon>
        <taxon>Viridiplantae</taxon>
        <taxon>Streptophyta</taxon>
        <taxon>Embryophyta</taxon>
        <taxon>Tracheophyta</taxon>
        <taxon>Spermatophyta</taxon>
        <taxon>Magnoliopsida</taxon>
        <taxon>Liliopsida</taxon>
        <taxon>Poales</taxon>
        <taxon>Poaceae</taxon>
        <taxon>PACMAD clade</taxon>
        <taxon>Panicoideae</taxon>
        <taxon>Andropogonodae</taxon>
        <taxon>Andropogoneae</taxon>
        <taxon>Tripsacinae</taxon>
        <taxon>Zea</taxon>
    </lineage>
</organism>